<keyword evidence="2" id="KW-1185">Reference proteome</keyword>
<sequence length="82" mass="9441">MDIETRPQKNKRRAVSYQLSVKAAQLKSYMLSSQLISRYLPSPCRYASLLPLRYATRCRSLLLHCCHFARHSFAATLLTPLV</sequence>
<reference evidence="2" key="1">
    <citation type="journal article" date="2004" name="Environ. Microbiol.">
        <title>The genome of Desulfotalea psychrophila, a sulfate-reducing bacterium from permanently cold Arctic sediments.</title>
        <authorList>
            <person name="Rabus R."/>
            <person name="Ruepp A."/>
            <person name="Frickey T."/>
            <person name="Rattei T."/>
            <person name="Fartmann B."/>
            <person name="Stark M."/>
            <person name="Bauer M."/>
            <person name="Zibat A."/>
            <person name="Lombardot T."/>
            <person name="Becker I."/>
            <person name="Amann J."/>
            <person name="Gellner K."/>
            <person name="Teeling H."/>
            <person name="Leuschner W.D."/>
            <person name="Gloeckner F.-O."/>
            <person name="Lupas A.N."/>
            <person name="Amann R."/>
            <person name="Klenk H.-P."/>
        </authorList>
    </citation>
    <scope>NUCLEOTIDE SEQUENCE [LARGE SCALE GENOMIC DNA]</scope>
    <source>
        <strain evidence="2">DSM 12343 / LSv54</strain>
    </source>
</reference>
<organism evidence="1 2">
    <name type="scientific">Desulfotalea psychrophila (strain LSv54 / DSM 12343)</name>
    <dbReference type="NCBI Taxonomy" id="177439"/>
    <lineage>
        <taxon>Bacteria</taxon>
        <taxon>Pseudomonadati</taxon>
        <taxon>Thermodesulfobacteriota</taxon>
        <taxon>Desulfobulbia</taxon>
        <taxon>Desulfobulbales</taxon>
        <taxon>Desulfocapsaceae</taxon>
        <taxon>Desulfotalea</taxon>
    </lineage>
</organism>
<gene>
    <name evidence="1" type="ordered locus">DP0027</name>
</gene>
<evidence type="ECO:0000313" key="2">
    <source>
        <dbReference type="Proteomes" id="UP000000602"/>
    </source>
</evidence>
<dbReference type="HOGENOM" id="CLU_2552759_0_0_7"/>
<dbReference type="EMBL" id="CR522870">
    <property type="protein sequence ID" value="CAG34756.1"/>
    <property type="molecule type" value="Genomic_DNA"/>
</dbReference>
<dbReference type="AlphaFoldDB" id="Q6ASA7"/>
<dbReference type="KEGG" id="dps:DP0027"/>
<name>Q6ASA7_DESPS</name>
<dbReference type="Proteomes" id="UP000000602">
    <property type="component" value="Chromosome"/>
</dbReference>
<evidence type="ECO:0000313" key="1">
    <source>
        <dbReference type="EMBL" id="CAG34756.1"/>
    </source>
</evidence>
<protein>
    <submittedName>
        <fullName evidence="1">Uncharacterized protein</fullName>
    </submittedName>
</protein>
<proteinExistence type="predicted"/>
<accession>Q6ASA7</accession>